<proteinExistence type="predicted"/>
<dbReference type="PANTHER" id="PTHR36893">
    <property type="entry name" value="OS01G0275950 PROTEIN"/>
    <property type="match status" value="1"/>
</dbReference>
<keyword evidence="1" id="KW-0732">Signal</keyword>
<protein>
    <submittedName>
        <fullName evidence="2">Uncharacterized protein</fullName>
    </submittedName>
</protein>
<reference evidence="2 3" key="1">
    <citation type="journal article" date="2016" name="Sci. Rep.">
        <title>The Dendrobium catenatum Lindl. genome sequence provides insights into polysaccharide synthase, floral development and adaptive evolution.</title>
        <authorList>
            <person name="Zhang G.Q."/>
            <person name="Xu Q."/>
            <person name="Bian C."/>
            <person name="Tsai W.C."/>
            <person name="Yeh C.M."/>
            <person name="Liu K.W."/>
            <person name="Yoshida K."/>
            <person name="Zhang L.S."/>
            <person name="Chang S.B."/>
            <person name="Chen F."/>
            <person name="Shi Y."/>
            <person name="Su Y.Y."/>
            <person name="Zhang Y.Q."/>
            <person name="Chen L.J."/>
            <person name="Yin Y."/>
            <person name="Lin M."/>
            <person name="Huang H."/>
            <person name="Deng H."/>
            <person name="Wang Z.W."/>
            <person name="Zhu S.L."/>
            <person name="Zhao X."/>
            <person name="Deng C."/>
            <person name="Niu S.C."/>
            <person name="Huang J."/>
            <person name="Wang M."/>
            <person name="Liu G.H."/>
            <person name="Yang H.J."/>
            <person name="Xiao X.J."/>
            <person name="Hsiao Y.Y."/>
            <person name="Wu W.L."/>
            <person name="Chen Y.Y."/>
            <person name="Mitsuda N."/>
            <person name="Ohme-Takagi M."/>
            <person name="Luo Y.B."/>
            <person name="Van de Peer Y."/>
            <person name="Liu Z.J."/>
        </authorList>
    </citation>
    <scope>NUCLEOTIDE SEQUENCE [LARGE SCALE GENOMIC DNA]</scope>
    <source>
        <tissue evidence="2">The whole plant</tissue>
    </source>
</reference>
<evidence type="ECO:0000313" key="2">
    <source>
        <dbReference type="EMBL" id="PKU66938.1"/>
    </source>
</evidence>
<keyword evidence="3" id="KW-1185">Reference proteome</keyword>
<reference evidence="2 3" key="2">
    <citation type="journal article" date="2017" name="Nature">
        <title>The Apostasia genome and the evolution of orchids.</title>
        <authorList>
            <person name="Zhang G.Q."/>
            <person name="Liu K.W."/>
            <person name="Li Z."/>
            <person name="Lohaus R."/>
            <person name="Hsiao Y.Y."/>
            <person name="Niu S.C."/>
            <person name="Wang J.Y."/>
            <person name="Lin Y.C."/>
            <person name="Xu Q."/>
            <person name="Chen L.J."/>
            <person name="Yoshida K."/>
            <person name="Fujiwara S."/>
            <person name="Wang Z.W."/>
            <person name="Zhang Y.Q."/>
            <person name="Mitsuda N."/>
            <person name="Wang M."/>
            <person name="Liu G.H."/>
            <person name="Pecoraro L."/>
            <person name="Huang H.X."/>
            <person name="Xiao X.J."/>
            <person name="Lin M."/>
            <person name="Wu X.Y."/>
            <person name="Wu W.L."/>
            <person name="Chen Y.Y."/>
            <person name="Chang S.B."/>
            <person name="Sakamoto S."/>
            <person name="Ohme-Takagi M."/>
            <person name="Yagi M."/>
            <person name="Zeng S.J."/>
            <person name="Shen C.Y."/>
            <person name="Yeh C.M."/>
            <person name="Luo Y.B."/>
            <person name="Tsai W.C."/>
            <person name="Van de Peer Y."/>
            <person name="Liu Z.J."/>
        </authorList>
    </citation>
    <scope>NUCLEOTIDE SEQUENCE [LARGE SCALE GENOMIC DNA]</scope>
    <source>
        <tissue evidence="2">The whole plant</tissue>
    </source>
</reference>
<sequence>MVIPSIERYFWVTCALASHLLINSVVSARSWCPLPPNRSLNTEFKQKINRFWEFEEKTNRWVEISLPYDLMSCTNGSCNKVGSIKSWGKKSSQIPEAKNQEKNNIIERDHKEMEERFDQVLPIRKRLSITRMSEASIWVTGQSGSIYERLWNGIRWVVAPHELPTSAGPAVSVFIVNQTILALSEAGMLYQLQLNENSQPIWSDFVLKFETSIDATETESIPNMRIKTGAVSHDGERLFLTTMNGSLLEISEFQPLRWENHGRPPGGDVSYLADTGILKTSVVFSISSTGDLYEFDKKTKPSWKKHIWSEASLEAVPLAASLGCTLHGLVGAHSLSLFLLTKTPPSKHICNIHDLQDGFLIERRLHKRKWKWMIHGAPQGHQLSAITLIQQHYISEKLLSIFFTTSDGFIFEYQLPKYSGVNKEDQIEGMWVNHMHPQHAKIARGISGAQLQPGRIIFPLDDGRLAELHLSGMGGEGVSPVHQINIRRKGAYKYEWSMLDTPESEGWNAEYCTDERGLLNCIAGMNDALADNEREELGMTAPGRRMQAPTNHHYLSLPNHESTNTVEQNNFLTKTIKTNFRMRVMHADRSFFLISDSGQTFEYLYTENIWLWLRHEHSTAMNGALGSYNGSLFLVDMYGSLLIRERIGNDLSWINCTSLKKGKQVATGPPWDGIPGKARRVSSEDALFFVNRRGRLLQFMVALRKFKWKDCRSPSNTRIAFIVDQEVFRMNIIFVVGRNGRLYQYNKLTELWHEHYQSPHLVLSRSPGTAMRPSLTSLSGSIFMISENGGLVEYHWSSTYGWEWVEHGTPDRGVKLVGAPGPCLGDTELFVIGSNGCVYRRHLDERIWKWTNYGYPQLEDAIMETKVGSINEQSCAPDDNQAPNEKDDHYADSFRKYCNEKVSAVRPIPFSEDSLVFELQDARLAELRRSGQATTGWEWIRIIGTPTSLCLANYWTAVAS</sequence>
<accession>A0A2I0VU38</accession>
<dbReference type="AlphaFoldDB" id="A0A2I0VU38"/>
<gene>
    <name evidence="2" type="ORF">MA16_Dca018941</name>
</gene>
<evidence type="ECO:0000256" key="1">
    <source>
        <dbReference type="SAM" id="SignalP"/>
    </source>
</evidence>
<dbReference type="EMBL" id="KZ503235">
    <property type="protein sequence ID" value="PKU66938.1"/>
    <property type="molecule type" value="Genomic_DNA"/>
</dbReference>
<organism evidence="2 3">
    <name type="scientific">Dendrobium catenatum</name>
    <dbReference type="NCBI Taxonomy" id="906689"/>
    <lineage>
        <taxon>Eukaryota</taxon>
        <taxon>Viridiplantae</taxon>
        <taxon>Streptophyta</taxon>
        <taxon>Embryophyta</taxon>
        <taxon>Tracheophyta</taxon>
        <taxon>Spermatophyta</taxon>
        <taxon>Magnoliopsida</taxon>
        <taxon>Liliopsida</taxon>
        <taxon>Asparagales</taxon>
        <taxon>Orchidaceae</taxon>
        <taxon>Epidendroideae</taxon>
        <taxon>Malaxideae</taxon>
        <taxon>Dendrobiinae</taxon>
        <taxon>Dendrobium</taxon>
    </lineage>
</organism>
<dbReference type="SUPFAM" id="SSF89372">
    <property type="entry name" value="Fucose-specific lectin"/>
    <property type="match status" value="2"/>
</dbReference>
<feature type="chain" id="PRO_5014120983" evidence="1">
    <location>
        <begin position="29"/>
        <end position="960"/>
    </location>
</feature>
<feature type="signal peptide" evidence="1">
    <location>
        <begin position="1"/>
        <end position="28"/>
    </location>
</feature>
<dbReference type="Proteomes" id="UP000233837">
    <property type="component" value="Unassembled WGS sequence"/>
</dbReference>
<dbReference type="PANTHER" id="PTHR36893:SF1">
    <property type="entry name" value="BULB-TYPE LECTIN DOMAIN-CONTAINING PROTEIN"/>
    <property type="match status" value="1"/>
</dbReference>
<evidence type="ECO:0000313" key="3">
    <source>
        <dbReference type="Proteomes" id="UP000233837"/>
    </source>
</evidence>
<name>A0A2I0VU38_9ASPA</name>